<feature type="chain" id="PRO_5023841266" description="RcnB family protein" evidence="3">
    <location>
        <begin position="26"/>
        <end position="137"/>
    </location>
</feature>
<dbReference type="Pfam" id="PF11776">
    <property type="entry name" value="RcnB"/>
    <property type="match status" value="1"/>
</dbReference>
<gene>
    <name evidence="4" type="ORF">FJU30_22600</name>
</gene>
<keyword evidence="2" id="KW-0472">Membrane</keyword>
<keyword evidence="5" id="KW-1185">Reference proteome</keyword>
<feature type="compositionally biased region" description="Basic and acidic residues" evidence="1">
    <location>
        <begin position="33"/>
        <end position="71"/>
    </location>
</feature>
<feature type="signal peptide" evidence="3">
    <location>
        <begin position="1"/>
        <end position="25"/>
    </location>
</feature>
<protein>
    <recommendedName>
        <fullName evidence="6">RcnB family protein</fullName>
    </recommendedName>
</protein>
<evidence type="ECO:0000256" key="1">
    <source>
        <dbReference type="SAM" id="MobiDB-lite"/>
    </source>
</evidence>
<dbReference type="InterPro" id="IPR024572">
    <property type="entry name" value="RcnB"/>
</dbReference>
<dbReference type="Proteomes" id="UP000335415">
    <property type="component" value="Unassembled WGS sequence"/>
</dbReference>
<dbReference type="EMBL" id="VYKJ01000015">
    <property type="protein sequence ID" value="KAA8996156.1"/>
    <property type="molecule type" value="Genomic_DNA"/>
</dbReference>
<feature type="region of interest" description="Disordered" evidence="1">
    <location>
        <begin position="24"/>
        <end position="71"/>
    </location>
</feature>
<evidence type="ECO:0008006" key="6">
    <source>
        <dbReference type="Google" id="ProtNLM"/>
    </source>
</evidence>
<proteinExistence type="predicted"/>
<dbReference type="AlphaFoldDB" id="A0A5J5FU20"/>
<dbReference type="OrthoDB" id="6687316at2"/>
<evidence type="ECO:0000313" key="5">
    <source>
        <dbReference type="Proteomes" id="UP000335415"/>
    </source>
</evidence>
<keyword evidence="2" id="KW-1133">Transmembrane helix</keyword>
<name>A0A5J5FU20_9GAMM</name>
<evidence type="ECO:0000256" key="3">
    <source>
        <dbReference type="SAM" id="SignalP"/>
    </source>
</evidence>
<reference evidence="4 5" key="1">
    <citation type="submission" date="2019-09" db="EMBL/GenBank/DDBJ databases">
        <authorList>
            <person name="Li Y."/>
        </authorList>
    </citation>
    <scope>NUCLEOTIDE SEQUENCE [LARGE SCALE GENOMIC DNA]</scope>
    <source>
        <strain evidence="4 5">L3-3HA</strain>
    </source>
</reference>
<sequence length="137" mass="15493">MNKKTLVLVISLFTVSGAFSTSTLADGPGRQWQHGDRDRRDGGHRDERRGPGGRDFHDGRRDRGGDRFAWHGHDFRRGHPVPPRYRGDSYRVNDWRTRGLYRPPVGQHWAYIDGNYVLIAAATGIITAMILGNAFGH</sequence>
<evidence type="ECO:0000256" key="2">
    <source>
        <dbReference type="SAM" id="Phobius"/>
    </source>
</evidence>
<evidence type="ECO:0000313" key="4">
    <source>
        <dbReference type="EMBL" id="KAA8996156.1"/>
    </source>
</evidence>
<organism evidence="4 5">
    <name type="scientific">Affinibrenneria salicis</name>
    <dbReference type="NCBI Taxonomy" id="2590031"/>
    <lineage>
        <taxon>Bacteria</taxon>
        <taxon>Pseudomonadati</taxon>
        <taxon>Pseudomonadota</taxon>
        <taxon>Gammaproteobacteria</taxon>
        <taxon>Enterobacterales</taxon>
        <taxon>Pectobacteriaceae</taxon>
        <taxon>Affinibrenneria</taxon>
    </lineage>
</organism>
<comment type="caution">
    <text evidence="4">The sequence shown here is derived from an EMBL/GenBank/DDBJ whole genome shotgun (WGS) entry which is preliminary data.</text>
</comment>
<keyword evidence="3" id="KW-0732">Signal</keyword>
<keyword evidence="2" id="KW-0812">Transmembrane</keyword>
<accession>A0A5J5FU20</accession>
<dbReference type="RefSeq" id="WP_150437235.1">
    <property type="nucleotide sequence ID" value="NZ_VYKJ01000015.1"/>
</dbReference>
<feature type="transmembrane region" description="Helical" evidence="2">
    <location>
        <begin position="116"/>
        <end position="136"/>
    </location>
</feature>
<dbReference type="Gene3D" id="3.10.450.160">
    <property type="entry name" value="inner membrane protein cigr"/>
    <property type="match status" value="1"/>
</dbReference>